<feature type="domain" description="N-acetyltransferase" evidence="3">
    <location>
        <begin position="2"/>
        <end position="170"/>
    </location>
</feature>
<dbReference type="InterPro" id="IPR016181">
    <property type="entry name" value="Acyl_CoA_acyltransferase"/>
</dbReference>
<evidence type="ECO:0000313" key="5">
    <source>
        <dbReference type="Proteomes" id="UP000029998"/>
    </source>
</evidence>
<proteinExistence type="predicted"/>
<dbReference type="AlphaFoldDB" id="A0A0A0EVA3"/>
<dbReference type="InterPro" id="IPR050832">
    <property type="entry name" value="Bact_Acetyltransf"/>
</dbReference>
<dbReference type="EMBL" id="AVPU01000017">
    <property type="protein sequence ID" value="KGM54063.1"/>
    <property type="molecule type" value="Genomic_DNA"/>
</dbReference>
<dbReference type="CDD" id="cd04301">
    <property type="entry name" value="NAT_SF"/>
    <property type="match status" value="1"/>
</dbReference>
<dbReference type="STRING" id="1385517.N800_05675"/>
<evidence type="ECO:0000313" key="4">
    <source>
        <dbReference type="EMBL" id="KGM54063.1"/>
    </source>
</evidence>
<dbReference type="GO" id="GO:0016747">
    <property type="term" value="F:acyltransferase activity, transferring groups other than amino-acyl groups"/>
    <property type="evidence" value="ECO:0007669"/>
    <property type="project" value="InterPro"/>
</dbReference>
<gene>
    <name evidence="4" type="ORF">N800_05675</name>
</gene>
<reference evidence="4 5" key="1">
    <citation type="submission" date="2013-08" db="EMBL/GenBank/DDBJ databases">
        <title>Genome sequencing of Lysobacter.</title>
        <authorList>
            <person name="Zhang S."/>
            <person name="Wang G."/>
        </authorList>
    </citation>
    <scope>NUCLEOTIDE SEQUENCE [LARGE SCALE GENOMIC DNA]</scope>
    <source>
        <strain evidence="4 5">GH1-9</strain>
    </source>
</reference>
<dbReference type="SUPFAM" id="SSF55729">
    <property type="entry name" value="Acyl-CoA N-acyltransferases (Nat)"/>
    <property type="match status" value="1"/>
</dbReference>
<organism evidence="4 5">
    <name type="scientific">Lysobacter daejeonensis GH1-9</name>
    <dbReference type="NCBI Taxonomy" id="1385517"/>
    <lineage>
        <taxon>Bacteria</taxon>
        <taxon>Pseudomonadati</taxon>
        <taxon>Pseudomonadota</taxon>
        <taxon>Gammaproteobacteria</taxon>
        <taxon>Lysobacterales</taxon>
        <taxon>Lysobacteraceae</taxon>
        <taxon>Aerolutibacter</taxon>
    </lineage>
</organism>
<dbReference type="eggNOG" id="COG0454">
    <property type="taxonomic scope" value="Bacteria"/>
</dbReference>
<name>A0A0A0EVA3_9GAMM</name>
<dbReference type="PANTHER" id="PTHR43877">
    <property type="entry name" value="AMINOALKYLPHOSPHONATE N-ACETYLTRANSFERASE-RELATED-RELATED"/>
    <property type="match status" value="1"/>
</dbReference>
<keyword evidence="1" id="KW-0808">Transferase</keyword>
<protein>
    <recommendedName>
        <fullName evidence="3">N-acetyltransferase domain-containing protein</fullName>
    </recommendedName>
</protein>
<accession>A0A0A0EVA3</accession>
<keyword evidence="2" id="KW-0012">Acyltransferase</keyword>
<dbReference type="Gene3D" id="3.40.630.30">
    <property type="match status" value="1"/>
</dbReference>
<dbReference type="PANTHER" id="PTHR43877:SF1">
    <property type="entry name" value="ACETYLTRANSFERASE"/>
    <property type="match status" value="1"/>
</dbReference>
<dbReference type="OrthoDB" id="3389160at2"/>
<comment type="caution">
    <text evidence="4">The sequence shown here is derived from an EMBL/GenBank/DDBJ whole genome shotgun (WGS) entry which is preliminary data.</text>
</comment>
<dbReference type="Proteomes" id="UP000029998">
    <property type="component" value="Unassembled WGS sequence"/>
</dbReference>
<dbReference type="InterPro" id="IPR000182">
    <property type="entry name" value="GNAT_dom"/>
</dbReference>
<evidence type="ECO:0000259" key="3">
    <source>
        <dbReference type="PROSITE" id="PS51186"/>
    </source>
</evidence>
<evidence type="ECO:0000256" key="1">
    <source>
        <dbReference type="ARBA" id="ARBA00022679"/>
    </source>
</evidence>
<sequence>MISYREVRRDDTPLIADLCLLLQDSVARGASVGFLHPLRLHTAAEYWHGTLRTLGRMQRMWVAQHGTRTVGTVQLVLCERENARHRGEVQKLLVLAGYRRRGIASRLLDQVDACADAEARTLLVLDTAAGSPAERLYQARGWARAGAIPDFAREPAGGLTPTVLYYRRREGAA</sequence>
<dbReference type="PROSITE" id="PS51186">
    <property type="entry name" value="GNAT"/>
    <property type="match status" value="1"/>
</dbReference>
<dbReference type="RefSeq" id="WP_052108146.1">
    <property type="nucleotide sequence ID" value="NZ_AVPU01000017.1"/>
</dbReference>
<keyword evidence="5" id="KW-1185">Reference proteome</keyword>
<dbReference type="Pfam" id="PF13508">
    <property type="entry name" value="Acetyltransf_7"/>
    <property type="match status" value="1"/>
</dbReference>
<evidence type="ECO:0000256" key="2">
    <source>
        <dbReference type="ARBA" id="ARBA00023315"/>
    </source>
</evidence>